<evidence type="ECO:0000256" key="4">
    <source>
        <dbReference type="ARBA" id="ARBA00022729"/>
    </source>
</evidence>
<dbReference type="InterPro" id="IPR043504">
    <property type="entry name" value="Peptidase_S1_PA_chymotrypsin"/>
</dbReference>
<sequence>MKLYWQISMVVIALLNGNLCVPAIRPLSQRGIIYPAENWDDCFLDDADTKPGQCKRLEDCEEVLKKWDKENIYPKTCYFIKKEQFVCCPPAMVEVQQNQTAKVKENTENENPKDKDQLTQFVIRRSELECELHQTFESTVVNGQPTKPNEFPFMAVLGWTSNIDSTIWYRCGGALISSKFVLTAAHCAEIGGDSPTVVHIGGSNLTESDIEIVKIKRFIKHPGYNVTSIYNDIALVELDREVNKSMACLWTTQDLDKTNVTALGYGHTRFGGLTSKQLLKAPLNAVSKSECEKYYQVDATLIPMGITDTHLCAGDPDHKRDTCQGDSGGPLIMEFGKTSYVVGVTSFGLGCAGGPPSIYTRVSSYIDWIEKIVWPSIDVRFERK</sequence>
<feature type="chain" id="PRO_5004253991" evidence="11">
    <location>
        <begin position="24"/>
        <end position="384"/>
    </location>
</feature>
<dbReference type="InterPro" id="IPR001314">
    <property type="entry name" value="Peptidase_S1A"/>
</dbReference>
<dbReference type="EMBL" id="AY728056">
    <property type="protein sequence ID" value="AAW57295.1"/>
    <property type="molecule type" value="mRNA"/>
</dbReference>
<evidence type="ECO:0000256" key="10">
    <source>
        <dbReference type="RuleBase" id="RU363034"/>
    </source>
</evidence>
<evidence type="ECO:0000313" key="13">
    <source>
        <dbReference type="EMBL" id="AAW57295.1"/>
    </source>
</evidence>
<evidence type="ECO:0000256" key="11">
    <source>
        <dbReference type="SAM" id="SignalP"/>
    </source>
</evidence>
<proteinExistence type="evidence at transcript level"/>
<dbReference type="SMART" id="SM00680">
    <property type="entry name" value="CLIP"/>
    <property type="match status" value="1"/>
</dbReference>
<keyword evidence="7" id="KW-0865">Zymogen</keyword>
<evidence type="ECO:0000256" key="8">
    <source>
        <dbReference type="ARBA" id="ARBA00023157"/>
    </source>
</evidence>
<dbReference type="InterPro" id="IPR001254">
    <property type="entry name" value="Trypsin_dom"/>
</dbReference>
<dbReference type="InterPro" id="IPR033116">
    <property type="entry name" value="TRYPSIN_SER"/>
</dbReference>
<evidence type="ECO:0000256" key="1">
    <source>
        <dbReference type="ARBA" id="ARBA00004613"/>
    </source>
</evidence>
<dbReference type="PANTHER" id="PTHR24260:SF135">
    <property type="entry name" value="CLIP DOMAIN-CONTAINING SERINE PROTEASE-RELATED"/>
    <property type="match status" value="1"/>
</dbReference>
<keyword evidence="2" id="KW-0964">Secreted</keyword>
<dbReference type="SMART" id="SM00020">
    <property type="entry name" value="Tryp_SPc"/>
    <property type="match status" value="1"/>
</dbReference>
<dbReference type="FunFam" id="2.40.10.10:FF:000047">
    <property type="entry name" value="Trypsin eta"/>
    <property type="match status" value="1"/>
</dbReference>
<dbReference type="Pfam" id="PF00089">
    <property type="entry name" value="Trypsin"/>
    <property type="match status" value="1"/>
</dbReference>
<dbReference type="CDD" id="cd00190">
    <property type="entry name" value="Tryp_SPc"/>
    <property type="match status" value="1"/>
</dbReference>
<organism evidence="13">
    <name type="scientific">Delia antiqua</name>
    <name type="common">onion fly</name>
    <dbReference type="NCBI Taxonomy" id="265456"/>
    <lineage>
        <taxon>Eukaryota</taxon>
        <taxon>Metazoa</taxon>
        <taxon>Ecdysozoa</taxon>
        <taxon>Arthropoda</taxon>
        <taxon>Hexapoda</taxon>
        <taxon>Insecta</taxon>
        <taxon>Pterygota</taxon>
        <taxon>Neoptera</taxon>
        <taxon>Endopterygota</taxon>
        <taxon>Diptera</taxon>
        <taxon>Brachycera</taxon>
        <taxon>Muscomorpha</taxon>
        <taxon>Muscoidea</taxon>
        <taxon>Anthomyiidae</taxon>
        <taxon>Anthomyiinae</taxon>
        <taxon>Delia</taxon>
    </lineage>
</organism>
<dbReference type="InterPro" id="IPR051333">
    <property type="entry name" value="CLIP_Serine_Protease"/>
</dbReference>
<feature type="domain" description="Peptidase S1" evidence="12">
    <location>
        <begin position="140"/>
        <end position="374"/>
    </location>
</feature>
<name>Q5C8V5_9MUSC</name>
<dbReference type="GO" id="GO:0016485">
    <property type="term" value="P:protein processing"/>
    <property type="evidence" value="ECO:0007669"/>
    <property type="project" value="UniProtKB-ARBA"/>
</dbReference>
<keyword evidence="3 10" id="KW-0645">Protease</keyword>
<keyword evidence="6 10" id="KW-0720">Serine protease</keyword>
<keyword evidence="5 10" id="KW-0378">Hydrolase</keyword>
<evidence type="ECO:0000256" key="6">
    <source>
        <dbReference type="ARBA" id="ARBA00022825"/>
    </source>
</evidence>
<accession>Q5C8V5</accession>
<reference evidence="13" key="1">
    <citation type="journal article" date="2005" name="Gene">
        <title>DaTrypsin, a novel clip-domain serine proteinase gene up-regulated during winter and summer diapauses of the onion maggot, Delia antiqua.</title>
        <authorList>
            <person name="Chen B."/>
            <person name="Kayukawa T."/>
            <person name="Jiang H."/>
            <person name="Monteiro A."/>
            <person name="Hoshizaki S."/>
            <person name="Ishikawa Y."/>
        </authorList>
    </citation>
    <scope>NUCLEOTIDE SEQUENCE</scope>
</reference>
<dbReference type="InterPro" id="IPR009003">
    <property type="entry name" value="Peptidase_S1_PA"/>
</dbReference>
<evidence type="ECO:0000256" key="9">
    <source>
        <dbReference type="ARBA" id="ARBA00024195"/>
    </source>
</evidence>
<dbReference type="Gene3D" id="2.40.10.10">
    <property type="entry name" value="Trypsin-like serine proteases"/>
    <property type="match status" value="1"/>
</dbReference>
<dbReference type="SUPFAM" id="SSF50494">
    <property type="entry name" value="Trypsin-like serine proteases"/>
    <property type="match status" value="1"/>
</dbReference>
<evidence type="ECO:0000256" key="2">
    <source>
        <dbReference type="ARBA" id="ARBA00022525"/>
    </source>
</evidence>
<dbReference type="PROSITE" id="PS50240">
    <property type="entry name" value="TRYPSIN_DOM"/>
    <property type="match status" value="1"/>
</dbReference>
<dbReference type="PROSITE" id="PS00134">
    <property type="entry name" value="TRYPSIN_HIS"/>
    <property type="match status" value="1"/>
</dbReference>
<dbReference type="PROSITE" id="PS00135">
    <property type="entry name" value="TRYPSIN_SER"/>
    <property type="match status" value="1"/>
</dbReference>
<keyword evidence="8" id="KW-1015">Disulfide bond</keyword>
<dbReference type="InterPro" id="IPR022700">
    <property type="entry name" value="CLIP"/>
</dbReference>
<dbReference type="InterPro" id="IPR018114">
    <property type="entry name" value="TRYPSIN_HIS"/>
</dbReference>
<comment type="similarity">
    <text evidence="9">Belongs to the peptidase S1 family. CLIP subfamily.</text>
</comment>
<feature type="signal peptide" evidence="11">
    <location>
        <begin position="1"/>
        <end position="23"/>
    </location>
</feature>
<dbReference type="PRINTS" id="PR00722">
    <property type="entry name" value="CHYMOTRYPSIN"/>
</dbReference>
<dbReference type="MEROPS" id="S01.B27"/>
<dbReference type="PANTHER" id="PTHR24260">
    <property type="match status" value="1"/>
</dbReference>
<evidence type="ECO:0000256" key="3">
    <source>
        <dbReference type="ARBA" id="ARBA00022670"/>
    </source>
</evidence>
<evidence type="ECO:0000256" key="7">
    <source>
        <dbReference type="ARBA" id="ARBA00023145"/>
    </source>
</evidence>
<evidence type="ECO:0000256" key="5">
    <source>
        <dbReference type="ARBA" id="ARBA00022801"/>
    </source>
</evidence>
<dbReference type="GO" id="GO:0004252">
    <property type="term" value="F:serine-type endopeptidase activity"/>
    <property type="evidence" value="ECO:0007669"/>
    <property type="project" value="InterPro"/>
</dbReference>
<dbReference type="GO" id="GO:0005576">
    <property type="term" value="C:extracellular region"/>
    <property type="evidence" value="ECO:0007669"/>
    <property type="project" value="UniProtKB-SubCell"/>
</dbReference>
<dbReference type="AlphaFoldDB" id="Q5C8V5"/>
<comment type="subcellular location">
    <subcellularLocation>
        <location evidence="1">Secreted</location>
    </subcellularLocation>
</comment>
<protein>
    <submittedName>
        <fullName evidence="13">Clip-domain serine proteinase</fullName>
    </submittedName>
</protein>
<evidence type="ECO:0000259" key="12">
    <source>
        <dbReference type="PROSITE" id="PS50240"/>
    </source>
</evidence>
<keyword evidence="4 11" id="KW-0732">Signal</keyword>